<feature type="compositionally biased region" description="Low complexity" evidence="1">
    <location>
        <begin position="117"/>
        <end position="133"/>
    </location>
</feature>
<dbReference type="AlphaFoldDB" id="A0A6L2P8L2"/>
<reference evidence="2" key="1">
    <citation type="journal article" date="2019" name="Sci. Rep.">
        <title>Draft genome of Tanacetum cinerariifolium, the natural source of mosquito coil.</title>
        <authorList>
            <person name="Yamashiro T."/>
            <person name="Shiraishi A."/>
            <person name="Satake H."/>
            <person name="Nakayama K."/>
        </authorList>
    </citation>
    <scope>NUCLEOTIDE SEQUENCE</scope>
</reference>
<accession>A0A6L2P8L2</accession>
<gene>
    <name evidence="2" type="ORF">Tci_065550</name>
</gene>
<evidence type="ECO:0000313" key="2">
    <source>
        <dbReference type="EMBL" id="GEU93572.1"/>
    </source>
</evidence>
<protein>
    <submittedName>
        <fullName evidence="2">Uncharacterized protein</fullName>
    </submittedName>
</protein>
<feature type="compositionally biased region" description="Basic and acidic residues" evidence="1">
    <location>
        <begin position="102"/>
        <end position="116"/>
    </location>
</feature>
<dbReference type="EMBL" id="BKCJ010010884">
    <property type="protein sequence ID" value="GEU93572.1"/>
    <property type="molecule type" value="Genomic_DNA"/>
</dbReference>
<sequence>MITESLDHAILAKESSQPHSSYEAAASLTEFELKKIFIDKIDKSESYLAAPKHSVCYDRLVKSYDLYKTLFSTYDKVYSLKRNQKDKDPSDGSDQGLKKGKTGKDAEPTKSLKAKESQSGSSKGTQSRSKSSRNSIQLEEPEFEALKTWFQTFGVLLKSPMINMHFEVFLIGEINVMRKHGYGYLKEIVVRRVDNNLFKFKEGDFPRLRINDIEDMLLLVVQNRLTNLSGDDVSDFAIALEKQVMHSDELYKFNDGTLTRFQTLLEVITKNIHMEYLPTRRWSTLEKKRANIMIKNQRDLPMDIPLVSIEVHSEDGNLALANLKQALGSDEGLKLKNIKKDGYTRFEHQEQYEHVGPEVTRSQEGKRPQDDDKRLCLVDDLKEVQDSHTSSSLKSMITTTYSQVKY</sequence>
<proteinExistence type="predicted"/>
<name>A0A6L2P8L2_TANCI</name>
<comment type="caution">
    <text evidence="2">The sequence shown here is derived from an EMBL/GenBank/DDBJ whole genome shotgun (WGS) entry which is preliminary data.</text>
</comment>
<feature type="region of interest" description="Disordered" evidence="1">
    <location>
        <begin position="82"/>
        <end position="136"/>
    </location>
</feature>
<organism evidence="2">
    <name type="scientific">Tanacetum cinerariifolium</name>
    <name type="common">Dalmatian daisy</name>
    <name type="synonym">Chrysanthemum cinerariifolium</name>
    <dbReference type="NCBI Taxonomy" id="118510"/>
    <lineage>
        <taxon>Eukaryota</taxon>
        <taxon>Viridiplantae</taxon>
        <taxon>Streptophyta</taxon>
        <taxon>Embryophyta</taxon>
        <taxon>Tracheophyta</taxon>
        <taxon>Spermatophyta</taxon>
        <taxon>Magnoliopsida</taxon>
        <taxon>eudicotyledons</taxon>
        <taxon>Gunneridae</taxon>
        <taxon>Pentapetalae</taxon>
        <taxon>asterids</taxon>
        <taxon>campanulids</taxon>
        <taxon>Asterales</taxon>
        <taxon>Asteraceae</taxon>
        <taxon>Asteroideae</taxon>
        <taxon>Anthemideae</taxon>
        <taxon>Anthemidinae</taxon>
        <taxon>Tanacetum</taxon>
    </lineage>
</organism>
<evidence type="ECO:0000256" key="1">
    <source>
        <dbReference type="SAM" id="MobiDB-lite"/>
    </source>
</evidence>